<organism evidence="7 8">
    <name type="scientific">Clonostachys solani</name>
    <dbReference type="NCBI Taxonomy" id="160281"/>
    <lineage>
        <taxon>Eukaryota</taxon>
        <taxon>Fungi</taxon>
        <taxon>Dikarya</taxon>
        <taxon>Ascomycota</taxon>
        <taxon>Pezizomycotina</taxon>
        <taxon>Sordariomycetes</taxon>
        <taxon>Hypocreomycetidae</taxon>
        <taxon>Hypocreales</taxon>
        <taxon>Bionectriaceae</taxon>
        <taxon>Clonostachys</taxon>
    </lineage>
</organism>
<dbReference type="PANTHER" id="PTHR47660">
    <property type="entry name" value="TRANSCRIPTION FACTOR WITH C2H2 AND ZN(2)-CYS(6) DNA BINDING DOMAIN (EUROFUNG)-RELATED-RELATED"/>
    <property type="match status" value="1"/>
</dbReference>
<dbReference type="GO" id="GO:0000981">
    <property type="term" value="F:DNA-binding transcription factor activity, RNA polymerase II-specific"/>
    <property type="evidence" value="ECO:0007669"/>
    <property type="project" value="InterPro"/>
</dbReference>
<evidence type="ECO:0000256" key="5">
    <source>
        <dbReference type="ARBA" id="ARBA00023242"/>
    </source>
</evidence>
<evidence type="ECO:0000259" key="6">
    <source>
        <dbReference type="PROSITE" id="PS50048"/>
    </source>
</evidence>
<keyword evidence="5" id="KW-0539">Nucleus</keyword>
<keyword evidence="8" id="KW-1185">Reference proteome</keyword>
<sequence>MSDFPPPDVLAKSKQKNCNGCVQAKRRCDRRTPICSRCIEKKIPCTWGKKKSTTGHPSIRRRLECAPAEEALPFGGDYTPSSFVSSLDYLDSIHTPSHINTGAEISATPEDHMPSYILDAELDPDLPMDSFLDLMNDTTPARGQYLVQAEKRPLTNRPGTPAGEEVIQSYMKMNGLCTQIEPWSLYDPKSLLSCVVRAVNSFVTDVGSRNATPFLHRYLYKTHAPKSILDCLATSLLYSNRTEENSVMVMRSLHNNIKELEEGEGFHAAGTPLERLARTQALFLYQVIRLMDGDIILRSMGEKDIPLLHEWIEDLCGLRENLGDQAHLAITGMRSQPPKEWERWIFAESVRRTIIMAHSFLVMYSLMNNSKDTRIGSRDFWIYCHRWTISRHLWEADSSAEFVRAWKEKPQFIITNYSFEGFLEYGRGDDVDDFSRILLSLFLGEDETKEFMNGSKPPVSSV</sequence>
<keyword evidence="4" id="KW-0804">Transcription</keyword>
<dbReference type="PANTHER" id="PTHR47660:SF3">
    <property type="entry name" value="FINGER DOMAIN PROTEIN, PUTATIVE (AFU_ORTHOLOGUE AFUA_4G03310)-RELATED"/>
    <property type="match status" value="1"/>
</dbReference>
<proteinExistence type="predicted"/>
<dbReference type="Pfam" id="PF00172">
    <property type="entry name" value="Zn_clus"/>
    <property type="match status" value="1"/>
</dbReference>
<keyword evidence="2" id="KW-0862">Zinc</keyword>
<dbReference type="OrthoDB" id="9930022at2759"/>
<comment type="caution">
    <text evidence="7">The sequence shown here is derived from an EMBL/GenBank/DDBJ whole genome shotgun (WGS) entry which is preliminary data.</text>
</comment>
<feature type="domain" description="Zn(2)-C6 fungal-type" evidence="6">
    <location>
        <begin position="17"/>
        <end position="47"/>
    </location>
</feature>
<gene>
    <name evidence="7" type="ORF">CSOL1703_00006950</name>
</gene>
<name>A0A9N9ZKY2_9HYPO</name>
<evidence type="ECO:0000256" key="4">
    <source>
        <dbReference type="ARBA" id="ARBA00023163"/>
    </source>
</evidence>
<evidence type="ECO:0000256" key="1">
    <source>
        <dbReference type="ARBA" id="ARBA00022723"/>
    </source>
</evidence>
<dbReference type="EMBL" id="CABFOC020000074">
    <property type="protein sequence ID" value="CAH0057178.1"/>
    <property type="molecule type" value="Genomic_DNA"/>
</dbReference>
<keyword evidence="1" id="KW-0479">Metal-binding</keyword>
<dbReference type="Proteomes" id="UP000775872">
    <property type="component" value="Unassembled WGS sequence"/>
</dbReference>
<dbReference type="InterPro" id="IPR001138">
    <property type="entry name" value="Zn2Cys6_DnaBD"/>
</dbReference>
<evidence type="ECO:0000313" key="7">
    <source>
        <dbReference type="EMBL" id="CAH0057178.1"/>
    </source>
</evidence>
<evidence type="ECO:0000256" key="2">
    <source>
        <dbReference type="ARBA" id="ARBA00022833"/>
    </source>
</evidence>
<evidence type="ECO:0000313" key="8">
    <source>
        <dbReference type="Proteomes" id="UP000775872"/>
    </source>
</evidence>
<keyword evidence="3" id="KW-0805">Transcription regulation</keyword>
<dbReference type="AlphaFoldDB" id="A0A9N9ZKY2"/>
<dbReference type="Gene3D" id="4.10.240.10">
    <property type="entry name" value="Zn(2)-C6 fungal-type DNA-binding domain"/>
    <property type="match status" value="1"/>
</dbReference>
<evidence type="ECO:0000256" key="3">
    <source>
        <dbReference type="ARBA" id="ARBA00023015"/>
    </source>
</evidence>
<protein>
    <recommendedName>
        <fullName evidence="6">Zn(2)-C6 fungal-type domain-containing protein</fullName>
    </recommendedName>
</protein>
<dbReference type="InterPro" id="IPR036864">
    <property type="entry name" value="Zn2-C6_fun-type_DNA-bd_sf"/>
</dbReference>
<reference evidence="7" key="1">
    <citation type="submission" date="2021-10" db="EMBL/GenBank/DDBJ databases">
        <authorList>
            <person name="Piombo E."/>
        </authorList>
    </citation>
    <scope>NUCLEOTIDE SEQUENCE</scope>
</reference>
<accession>A0A9N9ZKY2</accession>
<dbReference type="SUPFAM" id="SSF57701">
    <property type="entry name" value="Zn2/Cys6 DNA-binding domain"/>
    <property type="match status" value="1"/>
</dbReference>
<dbReference type="GO" id="GO:0008270">
    <property type="term" value="F:zinc ion binding"/>
    <property type="evidence" value="ECO:0007669"/>
    <property type="project" value="InterPro"/>
</dbReference>
<dbReference type="CDD" id="cd00067">
    <property type="entry name" value="GAL4"/>
    <property type="match status" value="1"/>
</dbReference>
<dbReference type="PROSITE" id="PS50048">
    <property type="entry name" value="ZN2_CY6_FUNGAL_2"/>
    <property type="match status" value="1"/>
</dbReference>